<protein>
    <submittedName>
        <fullName evidence="1">Uncharacterized protein</fullName>
    </submittedName>
</protein>
<evidence type="ECO:0000313" key="1">
    <source>
        <dbReference type="EMBL" id="KDO26315.1"/>
    </source>
</evidence>
<dbReference type="OrthoDB" id="68363at2759"/>
<gene>
    <name evidence="1" type="ORF">SPRG_08388</name>
</gene>
<proteinExistence type="predicted"/>
<dbReference type="OMA" id="KSRNLEW"/>
<evidence type="ECO:0000313" key="2">
    <source>
        <dbReference type="Proteomes" id="UP000030745"/>
    </source>
</evidence>
<accession>A0A067CAW9</accession>
<dbReference type="KEGG" id="spar:SPRG_08388"/>
<dbReference type="GeneID" id="24130610"/>
<name>A0A067CAW9_SAPPC</name>
<dbReference type="VEuPathDB" id="FungiDB:SPRG_08388"/>
<sequence length="207" mass="22717">MATTTEDTQARVGPVGDVNRSIEALDWSALEAALEVPGNAGCPLCSMTETDFDVYIASEDQDLKSRNLEWHDGVVYIVDLNKGVHCGLAGGINSAILEATGTGRKHLVSCGSAYIDTTDAPITLPKIEPDCSFSPTHDIGAIKPDWLSWNGNHTLQVEVGVYANWVTLDPKTERWWVFSGVRYVLCVHVSHDCAVREYNPFSIPRFH</sequence>
<reference evidence="1 2" key="1">
    <citation type="journal article" date="2013" name="PLoS Genet.">
        <title>Distinctive expansion of potential virulence genes in the genome of the oomycete fish pathogen Saprolegnia parasitica.</title>
        <authorList>
            <person name="Jiang R.H."/>
            <person name="de Bruijn I."/>
            <person name="Haas B.J."/>
            <person name="Belmonte R."/>
            <person name="Lobach L."/>
            <person name="Christie J."/>
            <person name="van den Ackerveken G."/>
            <person name="Bottin A."/>
            <person name="Bulone V."/>
            <person name="Diaz-Moreno S.M."/>
            <person name="Dumas B."/>
            <person name="Fan L."/>
            <person name="Gaulin E."/>
            <person name="Govers F."/>
            <person name="Grenville-Briggs L.J."/>
            <person name="Horner N.R."/>
            <person name="Levin J.Z."/>
            <person name="Mammella M."/>
            <person name="Meijer H.J."/>
            <person name="Morris P."/>
            <person name="Nusbaum C."/>
            <person name="Oome S."/>
            <person name="Phillips A.J."/>
            <person name="van Rooyen D."/>
            <person name="Rzeszutek E."/>
            <person name="Saraiva M."/>
            <person name="Secombes C.J."/>
            <person name="Seidl M.F."/>
            <person name="Snel B."/>
            <person name="Stassen J.H."/>
            <person name="Sykes S."/>
            <person name="Tripathy S."/>
            <person name="van den Berg H."/>
            <person name="Vega-Arreguin J.C."/>
            <person name="Wawra S."/>
            <person name="Young S.K."/>
            <person name="Zeng Q."/>
            <person name="Dieguez-Uribeondo J."/>
            <person name="Russ C."/>
            <person name="Tyler B.M."/>
            <person name="van West P."/>
        </authorList>
    </citation>
    <scope>NUCLEOTIDE SEQUENCE [LARGE SCALE GENOMIC DNA]</scope>
    <source>
        <strain evidence="1 2">CBS 223.65</strain>
    </source>
</reference>
<dbReference type="AlphaFoldDB" id="A0A067CAW9"/>
<keyword evidence="2" id="KW-1185">Reference proteome</keyword>
<dbReference type="RefSeq" id="XP_012203015.1">
    <property type="nucleotide sequence ID" value="XM_012347625.1"/>
</dbReference>
<dbReference type="EMBL" id="KK583225">
    <property type="protein sequence ID" value="KDO26315.1"/>
    <property type="molecule type" value="Genomic_DNA"/>
</dbReference>
<dbReference type="Proteomes" id="UP000030745">
    <property type="component" value="Unassembled WGS sequence"/>
</dbReference>
<organism evidence="1 2">
    <name type="scientific">Saprolegnia parasitica (strain CBS 223.65)</name>
    <dbReference type="NCBI Taxonomy" id="695850"/>
    <lineage>
        <taxon>Eukaryota</taxon>
        <taxon>Sar</taxon>
        <taxon>Stramenopiles</taxon>
        <taxon>Oomycota</taxon>
        <taxon>Saprolegniomycetes</taxon>
        <taxon>Saprolegniales</taxon>
        <taxon>Saprolegniaceae</taxon>
        <taxon>Saprolegnia</taxon>
    </lineage>
</organism>